<dbReference type="RefSeq" id="WP_156561368.1">
    <property type="nucleotide sequence ID" value="NZ_CACRTV010000050.1"/>
</dbReference>
<organism evidence="1">
    <name type="scientific">Clostridium paraputrificum</name>
    <dbReference type="NCBI Taxonomy" id="29363"/>
    <lineage>
        <taxon>Bacteria</taxon>
        <taxon>Bacillati</taxon>
        <taxon>Bacillota</taxon>
        <taxon>Clostridia</taxon>
        <taxon>Eubacteriales</taxon>
        <taxon>Clostridiaceae</taxon>
        <taxon>Clostridium</taxon>
    </lineage>
</organism>
<gene>
    <name evidence="1" type="ORF">CPLFYP93_02063</name>
</gene>
<evidence type="ECO:0000313" key="1">
    <source>
        <dbReference type="EMBL" id="VYU35143.1"/>
    </source>
</evidence>
<accession>A0A6N3E9M9</accession>
<reference evidence="1" key="1">
    <citation type="submission" date="2019-11" db="EMBL/GenBank/DDBJ databases">
        <authorList>
            <person name="Feng L."/>
        </authorList>
    </citation>
    <scope>NUCLEOTIDE SEQUENCE</scope>
    <source>
        <strain evidence="1">CParaputrificumLFYP93</strain>
    </source>
</reference>
<name>A0A6N3E9M9_9CLOT</name>
<proteinExistence type="predicted"/>
<protein>
    <submittedName>
        <fullName evidence="1">Uncharacterized protein</fullName>
    </submittedName>
</protein>
<dbReference type="EMBL" id="CACRTV010000050">
    <property type="protein sequence ID" value="VYU35143.1"/>
    <property type="molecule type" value="Genomic_DNA"/>
</dbReference>
<sequence>MDKYQNDLNRIPVAIIIEDGAAEVERYITEKIIAFGGEVIKEDNLYNNFNATIIYTFNLEKVRKEALNGNFHQVFWKKDLSKTDNIFIAFDSKRYILGFSGCLNTLKKTIDENLESMIKQIKLIKDGKHVDKKDCNYSMWGKK</sequence>
<dbReference type="AlphaFoldDB" id="A0A6N3E9M9"/>